<reference evidence="4" key="1">
    <citation type="submission" date="2021-11" db="EMBL/GenBank/DDBJ databases">
        <authorList>
            <person name="Schell T."/>
        </authorList>
    </citation>
    <scope>NUCLEOTIDE SEQUENCE</scope>
    <source>
        <strain evidence="4">M5</strain>
    </source>
</reference>
<dbReference type="Pfam" id="PF07967">
    <property type="entry name" value="zf-C3HC"/>
    <property type="match status" value="1"/>
</dbReference>
<dbReference type="Proteomes" id="UP000789390">
    <property type="component" value="Unassembled WGS sequence"/>
</dbReference>
<proteinExistence type="predicted"/>
<dbReference type="PANTHER" id="PTHR15835:SF6">
    <property type="entry name" value="ZINC FINGER C3HC-TYPE PROTEIN 1"/>
    <property type="match status" value="1"/>
</dbReference>
<evidence type="ECO:0000313" key="4">
    <source>
        <dbReference type="EMBL" id="CAH0105200.1"/>
    </source>
</evidence>
<gene>
    <name evidence="4" type="ORF">DGAL_LOCUS8214</name>
</gene>
<evidence type="ECO:0000313" key="5">
    <source>
        <dbReference type="Proteomes" id="UP000789390"/>
    </source>
</evidence>
<keyword evidence="5" id="KW-1185">Reference proteome</keyword>
<dbReference type="EMBL" id="CAKKLH010000176">
    <property type="protein sequence ID" value="CAH0105200.1"/>
    <property type="molecule type" value="Genomic_DNA"/>
</dbReference>
<evidence type="ECO:0000259" key="3">
    <source>
        <dbReference type="Pfam" id="PF07967"/>
    </source>
</evidence>
<accession>A0A8J2RSR3</accession>
<protein>
    <recommendedName>
        <fullName evidence="3">C3HC-type domain-containing protein</fullName>
    </recommendedName>
</protein>
<dbReference type="GO" id="GO:0005634">
    <property type="term" value="C:nucleus"/>
    <property type="evidence" value="ECO:0007669"/>
    <property type="project" value="UniProtKB-SubCell"/>
</dbReference>
<dbReference type="PANTHER" id="PTHR15835">
    <property type="entry name" value="NUCLEAR-INTERACTING PARTNER OF ALK"/>
    <property type="match status" value="1"/>
</dbReference>
<comment type="caution">
    <text evidence="4">The sequence shown here is derived from an EMBL/GenBank/DDBJ whole genome shotgun (WGS) entry which is preliminary data.</text>
</comment>
<evidence type="ECO:0000256" key="2">
    <source>
        <dbReference type="ARBA" id="ARBA00023242"/>
    </source>
</evidence>
<sequence length="134" mass="15842">MNILNRKRKLDQTLIHKLYHDVRSKDPTRENFLKRLQTYDVFNWSGKPVDPPQCALFGWEIAEKDVLKCVMCHQFLSVTLPSPTKDASCNEPINKHVHNLKQNLLQLIQNFAYTLPIKFLILFWKLNQYQICNS</sequence>
<feature type="domain" description="C3HC-type" evidence="3">
    <location>
        <begin position="29"/>
        <end position="104"/>
    </location>
</feature>
<evidence type="ECO:0000256" key="1">
    <source>
        <dbReference type="ARBA" id="ARBA00004123"/>
    </source>
</evidence>
<comment type="subcellular location">
    <subcellularLocation>
        <location evidence="1">Nucleus</location>
    </subcellularLocation>
</comment>
<organism evidence="4 5">
    <name type="scientific">Daphnia galeata</name>
    <dbReference type="NCBI Taxonomy" id="27404"/>
    <lineage>
        <taxon>Eukaryota</taxon>
        <taxon>Metazoa</taxon>
        <taxon>Ecdysozoa</taxon>
        <taxon>Arthropoda</taxon>
        <taxon>Crustacea</taxon>
        <taxon>Branchiopoda</taxon>
        <taxon>Diplostraca</taxon>
        <taxon>Cladocera</taxon>
        <taxon>Anomopoda</taxon>
        <taxon>Daphniidae</taxon>
        <taxon>Daphnia</taxon>
    </lineage>
</organism>
<dbReference type="AlphaFoldDB" id="A0A8J2RSR3"/>
<name>A0A8J2RSR3_9CRUS</name>
<dbReference type="InterPro" id="IPR012935">
    <property type="entry name" value="NuBaID_N"/>
</dbReference>
<dbReference type="OrthoDB" id="6335187at2759"/>
<keyword evidence="2" id="KW-0539">Nucleus</keyword>
<dbReference type="GO" id="GO:0008270">
    <property type="term" value="F:zinc ion binding"/>
    <property type="evidence" value="ECO:0007669"/>
    <property type="project" value="InterPro"/>
</dbReference>